<evidence type="ECO:0000313" key="2">
    <source>
        <dbReference type="Proteomes" id="UP000277928"/>
    </source>
</evidence>
<gene>
    <name evidence="1" type="ORF">NLS_LOCUS4092</name>
</gene>
<reference evidence="1 2" key="1">
    <citation type="submission" date="2018-08" db="EMBL/GenBank/DDBJ databases">
        <authorList>
            <person name="Laetsch R D."/>
            <person name="Stevens L."/>
            <person name="Kumar S."/>
            <person name="Blaxter L. M."/>
        </authorList>
    </citation>
    <scope>NUCLEOTIDE SEQUENCE [LARGE SCALE GENOMIC DNA]</scope>
</reference>
<dbReference type="Proteomes" id="UP000277928">
    <property type="component" value="Unassembled WGS sequence"/>
</dbReference>
<organism evidence="1 2">
    <name type="scientific">Litomosoides sigmodontis</name>
    <name type="common">Filarial nematode worm</name>
    <dbReference type="NCBI Taxonomy" id="42156"/>
    <lineage>
        <taxon>Eukaryota</taxon>
        <taxon>Metazoa</taxon>
        <taxon>Ecdysozoa</taxon>
        <taxon>Nematoda</taxon>
        <taxon>Chromadorea</taxon>
        <taxon>Rhabditida</taxon>
        <taxon>Spirurina</taxon>
        <taxon>Spiruromorpha</taxon>
        <taxon>Filarioidea</taxon>
        <taxon>Onchocercidae</taxon>
        <taxon>Litomosoides</taxon>
    </lineage>
</organism>
<name>A0A3P6T5J5_LITSI</name>
<evidence type="ECO:0000313" key="1">
    <source>
        <dbReference type="EMBL" id="VDK78479.1"/>
    </source>
</evidence>
<proteinExistence type="predicted"/>
<keyword evidence="2" id="KW-1185">Reference proteome</keyword>
<sequence>MLRCGSRCETELCHSRGPEWCDEVIVGVVLGKPGCNGTGKCDKCTFTFSQDGTKFYTTYSVQHFQSNKMRVLLSRRTLKTSL</sequence>
<dbReference type="EMBL" id="UYRX01000247">
    <property type="protein sequence ID" value="VDK78479.1"/>
    <property type="molecule type" value="Genomic_DNA"/>
</dbReference>
<protein>
    <submittedName>
        <fullName evidence="1">Uncharacterized protein</fullName>
    </submittedName>
</protein>
<dbReference type="AlphaFoldDB" id="A0A3P6T5J5"/>
<accession>A0A3P6T5J5</accession>